<name>A0ABT4M8B1_9NOCA</name>
<dbReference type="InterPro" id="IPR036390">
    <property type="entry name" value="WH_DNA-bd_sf"/>
</dbReference>
<accession>A0ABT4M8B1</accession>
<keyword evidence="2" id="KW-1185">Reference proteome</keyword>
<evidence type="ECO:0000313" key="2">
    <source>
        <dbReference type="Proteomes" id="UP001081071"/>
    </source>
</evidence>
<organism evidence="1 2">
    <name type="scientific">Rhodococcus ruber</name>
    <dbReference type="NCBI Taxonomy" id="1830"/>
    <lineage>
        <taxon>Bacteria</taxon>
        <taxon>Bacillati</taxon>
        <taxon>Actinomycetota</taxon>
        <taxon>Actinomycetes</taxon>
        <taxon>Mycobacteriales</taxon>
        <taxon>Nocardiaceae</taxon>
        <taxon>Rhodococcus</taxon>
    </lineage>
</organism>
<dbReference type="Gene3D" id="1.10.10.10">
    <property type="entry name" value="Winged helix-like DNA-binding domain superfamily/Winged helix DNA-binding domain"/>
    <property type="match status" value="1"/>
</dbReference>
<comment type="caution">
    <text evidence="1">The sequence shown here is derived from an EMBL/GenBank/DDBJ whole genome shotgun (WGS) entry which is preliminary data.</text>
</comment>
<dbReference type="RefSeq" id="WP_269601802.1">
    <property type="nucleotide sequence ID" value="NZ_JAPWIJ010000001.1"/>
</dbReference>
<proteinExistence type="predicted"/>
<reference evidence="1" key="1">
    <citation type="submission" date="2022-12" db="EMBL/GenBank/DDBJ databases">
        <authorList>
            <person name="Krivoruchko A.V."/>
            <person name="Elkin A."/>
        </authorList>
    </citation>
    <scope>NUCLEOTIDE SEQUENCE</scope>
    <source>
        <strain evidence="1">IEGM 1391</strain>
    </source>
</reference>
<dbReference type="InterPro" id="IPR036388">
    <property type="entry name" value="WH-like_DNA-bd_sf"/>
</dbReference>
<sequence length="154" mass="17423">MNTHAPLQRPPMQPPERQPIGFWTARAGEAIRARTRGALHDIGITQPEWWLLHQISLHPTGADREATIEKIGHNDTPEAIVEAIDSARSKGWIEESNSRVTFTPEGEAQFRRASDVQQMLQDERMQGIGQDEFVTAIRVLQQTIENVGGDAWHW</sequence>
<dbReference type="SUPFAM" id="SSF46785">
    <property type="entry name" value="Winged helix' DNA-binding domain"/>
    <property type="match status" value="1"/>
</dbReference>
<protein>
    <submittedName>
        <fullName evidence="1">MarR family winged helix-turn-helix transcriptional regulator</fullName>
    </submittedName>
</protein>
<dbReference type="EMBL" id="JAPWIJ010000001">
    <property type="protein sequence ID" value="MCZ4517198.1"/>
    <property type="molecule type" value="Genomic_DNA"/>
</dbReference>
<dbReference type="Proteomes" id="UP001081071">
    <property type="component" value="Unassembled WGS sequence"/>
</dbReference>
<gene>
    <name evidence="1" type="ORF">O4220_01625</name>
</gene>
<evidence type="ECO:0000313" key="1">
    <source>
        <dbReference type="EMBL" id="MCZ4517198.1"/>
    </source>
</evidence>